<keyword evidence="2" id="KW-1185">Reference proteome</keyword>
<protein>
    <submittedName>
        <fullName evidence="1">Nicalin</fullName>
    </submittedName>
</protein>
<evidence type="ECO:0000313" key="2">
    <source>
        <dbReference type="Proteomes" id="UP000032142"/>
    </source>
</evidence>
<dbReference type="EMBL" id="JRRC01124108">
    <property type="protein sequence ID" value="KHG00324.1"/>
    <property type="molecule type" value="Genomic_DNA"/>
</dbReference>
<accession>A0A0B0MLJ9</accession>
<reference evidence="2" key="1">
    <citation type="submission" date="2014-09" db="EMBL/GenBank/DDBJ databases">
        <authorList>
            <person name="Mudge J."/>
            <person name="Ramaraj T."/>
            <person name="Lindquist I.E."/>
            <person name="Bharti A.K."/>
            <person name="Sundararajan A."/>
            <person name="Cameron C.T."/>
            <person name="Woodward J.E."/>
            <person name="May G.D."/>
            <person name="Brubaker C."/>
            <person name="Broadhvest J."/>
            <person name="Wilkins T.A."/>
        </authorList>
    </citation>
    <scope>NUCLEOTIDE SEQUENCE</scope>
    <source>
        <strain evidence="2">cv. AKA8401</strain>
    </source>
</reference>
<name>A0A0B0MLJ9_GOSAR</name>
<comment type="caution">
    <text evidence="1">The sequence shown here is derived from an EMBL/GenBank/DDBJ whole genome shotgun (WGS) entry which is preliminary data.</text>
</comment>
<dbReference type="Proteomes" id="UP000032142">
    <property type="component" value="Unassembled WGS sequence"/>
</dbReference>
<dbReference type="AlphaFoldDB" id="A0A0B0MLJ9"/>
<proteinExistence type="predicted"/>
<evidence type="ECO:0000313" key="1">
    <source>
        <dbReference type="EMBL" id="KHG00324.1"/>
    </source>
</evidence>
<gene>
    <name evidence="1" type="ORF">F383_20177</name>
</gene>
<organism evidence="1 2">
    <name type="scientific">Gossypium arboreum</name>
    <name type="common">Tree cotton</name>
    <name type="synonym">Gossypium nanking</name>
    <dbReference type="NCBI Taxonomy" id="29729"/>
    <lineage>
        <taxon>Eukaryota</taxon>
        <taxon>Viridiplantae</taxon>
        <taxon>Streptophyta</taxon>
        <taxon>Embryophyta</taxon>
        <taxon>Tracheophyta</taxon>
        <taxon>Spermatophyta</taxon>
        <taxon>Magnoliopsida</taxon>
        <taxon>eudicotyledons</taxon>
        <taxon>Gunneridae</taxon>
        <taxon>Pentapetalae</taxon>
        <taxon>rosids</taxon>
        <taxon>malvids</taxon>
        <taxon>Malvales</taxon>
        <taxon>Malvaceae</taxon>
        <taxon>Malvoideae</taxon>
        <taxon>Gossypium</taxon>
    </lineage>
</organism>
<sequence length="66" mass="7689">MLIPYPRYGLTWDHILKPIAQLWSYTMSHIDANAMSQAWSFIRSHIDAKAMSQTWSYMGSHITLMS</sequence>